<proteinExistence type="predicted"/>
<keyword evidence="3" id="KW-1185">Reference proteome</keyword>
<reference evidence="3" key="1">
    <citation type="journal article" date="2019" name="Int. J. Syst. Evol. Microbiol.">
        <title>The Global Catalogue of Microorganisms (GCM) 10K type strain sequencing project: providing services to taxonomists for standard genome sequencing and annotation.</title>
        <authorList>
            <consortium name="The Broad Institute Genomics Platform"/>
            <consortium name="The Broad Institute Genome Sequencing Center for Infectious Disease"/>
            <person name="Wu L."/>
            <person name="Ma J."/>
        </authorList>
    </citation>
    <scope>NUCLEOTIDE SEQUENCE [LARGE SCALE GENOMIC DNA]</scope>
    <source>
        <strain evidence="3">CGMCC 1.13666</strain>
    </source>
</reference>
<feature type="transmembrane region" description="Helical" evidence="1">
    <location>
        <begin position="123"/>
        <end position="142"/>
    </location>
</feature>
<feature type="transmembrane region" description="Helical" evidence="1">
    <location>
        <begin position="37"/>
        <end position="53"/>
    </location>
</feature>
<organism evidence="2 3">
    <name type="scientific">Halomonas salifodinae</name>
    <dbReference type="NCBI Taxonomy" id="438745"/>
    <lineage>
        <taxon>Bacteria</taxon>
        <taxon>Pseudomonadati</taxon>
        <taxon>Pseudomonadota</taxon>
        <taxon>Gammaproteobacteria</taxon>
        <taxon>Oceanospirillales</taxon>
        <taxon>Halomonadaceae</taxon>
        <taxon>Halomonas</taxon>
    </lineage>
</organism>
<keyword evidence="1" id="KW-1133">Transmembrane helix</keyword>
<sequence length="143" mass="15882">MPDPMKFDIAPIAMELIPAAVQAGSIVVFLVLTAKDSFQAFAAVILSLIWLTVSKNKMAEDFGEFRVRRHLFSLIGEWMNRNDAAEEFDDALSRYLMIDGSVENDEYKAVVTAAGLANNFRGLVSLLIYVYLVYLVATALLGR</sequence>
<keyword evidence="1" id="KW-0472">Membrane</keyword>
<evidence type="ECO:0000256" key="1">
    <source>
        <dbReference type="SAM" id="Phobius"/>
    </source>
</evidence>
<accession>A0ABW2F2Y1</accession>
<gene>
    <name evidence="2" type="ORF">ACFQH5_17980</name>
</gene>
<protein>
    <submittedName>
        <fullName evidence="2">Uncharacterized protein</fullName>
    </submittedName>
</protein>
<name>A0ABW2F2Y1_9GAMM</name>
<comment type="caution">
    <text evidence="2">The sequence shown here is derived from an EMBL/GenBank/DDBJ whole genome shotgun (WGS) entry which is preliminary data.</text>
</comment>
<evidence type="ECO:0000313" key="3">
    <source>
        <dbReference type="Proteomes" id="UP001596411"/>
    </source>
</evidence>
<dbReference type="RefSeq" id="WP_346063784.1">
    <property type="nucleotide sequence ID" value="NZ_BAAADR010000022.1"/>
</dbReference>
<evidence type="ECO:0000313" key="2">
    <source>
        <dbReference type="EMBL" id="MFC7091438.1"/>
    </source>
</evidence>
<keyword evidence="1" id="KW-0812">Transmembrane</keyword>
<dbReference type="Proteomes" id="UP001596411">
    <property type="component" value="Unassembled WGS sequence"/>
</dbReference>
<feature type="transmembrane region" description="Helical" evidence="1">
    <location>
        <begin position="12"/>
        <end position="31"/>
    </location>
</feature>
<dbReference type="EMBL" id="JBHSZP010000036">
    <property type="protein sequence ID" value="MFC7091438.1"/>
    <property type="molecule type" value="Genomic_DNA"/>
</dbReference>